<sequence>MKKEKNLTQGIKKGVAKVILWLFLILFFTLSFIVLAMQSSYVQTRVAQMGSDYLSDKLGFEVTISKINVDWFDQITISDLGIKNTDQSPFINTKELVVNYDIKELLTAQNILLNDVTLSNGNVMMIRKKGDDYFNIDYLIEAIRNLTDMPTDSVARAPKNLLINHIILEDLVFGIINYDRDSIQEGFNYNQFILTDLNAEVHDFSSRRDTIQMQIERLTAIDSASGLLLKNIQSDFEISQSKLALTNLKLEINESIIQDSLILTYNGMPNLSYFVDSVNIAADFKNTEIHAADLAYFAPYLKRYDEKITLSGNFKGKVKNFVARNLNLSFGQSSSIAGRLEMDGLPEISESFINFNLSNATLSPQDLKQYVRDSLTNKKLDILGTTSFSGKFIGFTNDFVANGVFNTKLGRIESDINLKVAEKTGNTEYKGSISTYNFDLGTLMENDSLVQKLQMTGNINGKGLTLATANLKLNANISLIGINGYEYQNITTNAQLAKEFFNGKLTVNDPLLKLAMEGSIDLRNNKNIINIMADLDTINLKSLNITKQDVVIKASGTLDGRGIQLDSIVGNAFLQNVYAEYRGNTFTLDTLNVNTEKKDGHRQLFIDSDLLTGSINGRYLFSQLSKDINTLVKEFQMNIKNDAAVLEEYYGNIDPYKEYDKYQVLYDLKIKKINPLIQLFLPELYISPGTNIAGSFINGQNSIFNFAAKIDSINFNQTAFKNNEIDLTFSKDHADKNVLGMGYVYSRSQQFSKNLNTENIEAELIWTGNTINFNGFVQQPQYNNDLDLAGIITFLDDSTSIEITQSRINALENIWRFEDNNLAILSNGNYMFENFGISTGKEKIVLNGELSSDSTKALNIRVDSFNVENVNSLLADRDYKGAINGFVTIQNYRGEYLIDSDIDISNFYIDEFLIGNISGDTEWRAQDEKMVMNFIVNRNNKDIVSINGSYEPGAKDNSLDLDAKLTEANLIIAEPFISSIFSDIRGKVNGEFKITGNLKYPVIKGIGKVNDGTLRVNYLNTYYSFSGNVGFDQDKVSLLNIQLIDNQGNLGGISGDLLHDGFTDLRLDLSGRMYAFNVLNTTAADNELYYGNANVSGDVSFKGPVNNLTIEANAKSEKGTRLFIPVESTSSVAKEDFIHFINVKDTANRKDGTINEVGEVDVTGVNLNFDLEITPDAYAEIIFDIKSGDIIRGRGNGKISLNIDSNGSFSMLGDYTLTEGGYNFTLYNIINKEFKIQPGSRISWEGDPYGGILDIKAIYEQNVSLLPIIDTVYSSSPELKRRYPAKVILDLQGDLLKPRVDFDIDITGYPDNITSEQGQPLALGTEMAAFKTELASDEQELKRQVFSLIILRRLSPRASFAVSGSVGNSVSEFLSNQLSYWVTQIDENLEIDVDFGSFDQEQFNTFQLRLSYSFLDGRLRVTRDGGFTQGVTDDVNQEILGILGDWSVEYLLSKDGKLRVKIYNRTNFNTLDRINNTASTSTGVSLLHVSSFNQIRDIFNKNKQKEEQEEEEVQEKESPQNEENEEIDIRSEAIMREEEENP</sequence>
<feature type="region of interest" description="Disordered" evidence="5">
    <location>
        <begin position="1502"/>
        <end position="1542"/>
    </location>
</feature>
<comment type="subcellular location">
    <subcellularLocation>
        <location evidence="1">Membrane</location>
        <topology evidence="1">Single-pass membrane protein</topology>
    </subcellularLocation>
</comment>
<organism evidence="8 9">
    <name type="scientific">Marivirga aurantiaca</name>
    <dbReference type="NCBI Taxonomy" id="2802615"/>
    <lineage>
        <taxon>Bacteria</taxon>
        <taxon>Pseudomonadati</taxon>
        <taxon>Bacteroidota</taxon>
        <taxon>Cytophagia</taxon>
        <taxon>Cytophagales</taxon>
        <taxon>Marivirgaceae</taxon>
        <taxon>Marivirga</taxon>
    </lineage>
</organism>
<dbReference type="GO" id="GO:0005886">
    <property type="term" value="C:plasma membrane"/>
    <property type="evidence" value="ECO:0007669"/>
    <property type="project" value="InterPro"/>
</dbReference>
<dbReference type="EMBL" id="JAEQBW010000007">
    <property type="protein sequence ID" value="MBK6266339.1"/>
    <property type="molecule type" value="Genomic_DNA"/>
</dbReference>
<evidence type="ECO:0000256" key="3">
    <source>
        <dbReference type="ARBA" id="ARBA00022989"/>
    </source>
</evidence>
<reference evidence="8" key="1">
    <citation type="submission" date="2021-01" db="EMBL/GenBank/DDBJ databases">
        <title>Marivirga aurantiaca sp. nov., isolated from intertidal surface sediments.</title>
        <authorList>
            <person name="Zhang M."/>
        </authorList>
    </citation>
    <scope>NUCLEOTIDE SEQUENCE</scope>
    <source>
        <strain evidence="8">S37H4</strain>
    </source>
</reference>
<feature type="compositionally biased region" description="Acidic residues" evidence="5">
    <location>
        <begin position="1507"/>
        <end position="1526"/>
    </location>
</feature>
<accession>A0A934WZZ6</accession>
<evidence type="ECO:0000256" key="6">
    <source>
        <dbReference type="SAM" id="Phobius"/>
    </source>
</evidence>
<evidence type="ECO:0000256" key="1">
    <source>
        <dbReference type="ARBA" id="ARBA00004167"/>
    </source>
</evidence>
<evidence type="ECO:0000256" key="5">
    <source>
        <dbReference type="SAM" id="MobiDB-lite"/>
    </source>
</evidence>
<evidence type="ECO:0000259" key="7">
    <source>
        <dbReference type="Pfam" id="PF04357"/>
    </source>
</evidence>
<gene>
    <name evidence="8" type="ORF">JKA74_14940</name>
</gene>
<evidence type="ECO:0000256" key="4">
    <source>
        <dbReference type="ARBA" id="ARBA00023136"/>
    </source>
</evidence>
<comment type="caution">
    <text evidence="8">The sequence shown here is derived from an EMBL/GenBank/DDBJ whole genome shotgun (WGS) entry which is preliminary data.</text>
</comment>
<dbReference type="Proteomes" id="UP000611723">
    <property type="component" value="Unassembled WGS sequence"/>
</dbReference>
<keyword evidence="9" id="KW-1185">Reference proteome</keyword>
<keyword evidence="2 6" id="KW-0812">Transmembrane</keyword>
<protein>
    <submittedName>
        <fullName evidence="8">Translocation/assembly module TamB</fullName>
    </submittedName>
</protein>
<keyword evidence="3 6" id="KW-1133">Transmembrane helix</keyword>
<evidence type="ECO:0000313" key="8">
    <source>
        <dbReference type="EMBL" id="MBK6266339.1"/>
    </source>
</evidence>
<name>A0A934WZZ6_9BACT</name>
<evidence type="ECO:0000313" key="9">
    <source>
        <dbReference type="Proteomes" id="UP000611723"/>
    </source>
</evidence>
<feature type="domain" description="Translocation and assembly module TamB C-terminal" evidence="7">
    <location>
        <begin position="1046"/>
        <end position="1467"/>
    </location>
</feature>
<dbReference type="GO" id="GO:0009306">
    <property type="term" value="P:protein secretion"/>
    <property type="evidence" value="ECO:0007669"/>
    <property type="project" value="InterPro"/>
</dbReference>
<keyword evidence="4 6" id="KW-0472">Membrane</keyword>
<feature type="compositionally biased region" description="Basic and acidic residues" evidence="5">
    <location>
        <begin position="1527"/>
        <end position="1536"/>
    </location>
</feature>
<feature type="transmembrane region" description="Helical" evidence="6">
    <location>
        <begin position="20"/>
        <end position="41"/>
    </location>
</feature>
<dbReference type="InterPro" id="IPR007452">
    <property type="entry name" value="TamB_C"/>
</dbReference>
<proteinExistence type="predicted"/>
<evidence type="ECO:0000256" key="2">
    <source>
        <dbReference type="ARBA" id="ARBA00022692"/>
    </source>
</evidence>
<dbReference type="RefSeq" id="WP_201432018.1">
    <property type="nucleotide sequence ID" value="NZ_JAEQBW010000007.1"/>
</dbReference>
<dbReference type="Pfam" id="PF04357">
    <property type="entry name" value="TamB"/>
    <property type="match status" value="1"/>
</dbReference>